<dbReference type="RefSeq" id="WP_119850381.1">
    <property type="nucleotide sequence ID" value="NZ_CP032412.1"/>
</dbReference>
<name>A0A385TSS1_PAELA</name>
<dbReference type="InterPro" id="IPR036388">
    <property type="entry name" value="WH-like_DNA-bd_sf"/>
</dbReference>
<evidence type="ECO:0000259" key="3">
    <source>
        <dbReference type="Pfam" id="PF08281"/>
    </source>
</evidence>
<dbReference type="InterPro" id="IPR013325">
    <property type="entry name" value="RNA_pol_sigma_r2"/>
</dbReference>
<dbReference type="InterPro" id="IPR032710">
    <property type="entry name" value="NTF2-like_dom_sf"/>
</dbReference>
<evidence type="ECO:0000256" key="1">
    <source>
        <dbReference type="ARBA" id="ARBA00011344"/>
    </source>
</evidence>
<accession>A0A385TSS1</accession>
<sequence>MLWDQIYIEYKPMMFGLAYRMLGSAADAEDIVQDVFSQFVQMDRGEVRSEKAYLAKMTTNRCINQLKSSRRQRETYTGPWLPEPMPDYDMIKRSDPAERRENIGYAYLVLLQRLTPLERAIYIAKDTLGLEYHEISEMLGKTEISCRKTFSRAKQKMGHHSEKPVGEGTRTEKQERFVEAFLRASDMGNFKPLLSFLKEEVTLLSDGGGKAKAAINPILGMERVRAFFEGLSAKGSFREGFEPVSVNGEPGVLLKRDGRVSMVLTAEWEPDLSRISRIFLVVNPDKLQLFNQNSPGTAL</sequence>
<gene>
    <name evidence="4" type="ORF">D5F53_27605</name>
</gene>
<dbReference type="NCBIfam" id="TIGR02937">
    <property type="entry name" value="sigma70-ECF"/>
    <property type="match status" value="1"/>
</dbReference>
<dbReference type="InterPro" id="IPR013324">
    <property type="entry name" value="RNA_pol_sigma_r3/r4-like"/>
</dbReference>
<dbReference type="Pfam" id="PF08281">
    <property type="entry name" value="Sigma70_r4_2"/>
    <property type="match status" value="1"/>
</dbReference>
<dbReference type="GO" id="GO:0003677">
    <property type="term" value="F:DNA binding"/>
    <property type="evidence" value="ECO:0007669"/>
    <property type="project" value="InterPro"/>
</dbReference>
<dbReference type="SUPFAM" id="SSF88659">
    <property type="entry name" value="Sigma3 and sigma4 domains of RNA polymerase sigma factors"/>
    <property type="match status" value="1"/>
</dbReference>
<protein>
    <submittedName>
        <fullName evidence="4">Sigma-70 family RNA polymerase sigma factor</fullName>
    </submittedName>
</protein>
<dbReference type="PANTHER" id="PTHR30173:SF36">
    <property type="entry name" value="ECF RNA POLYMERASE SIGMA FACTOR SIGJ"/>
    <property type="match status" value="1"/>
</dbReference>
<feature type="domain" description="RNA polymerase sigma-70 region 2" evidence="2">
    <location>
        <begin position="7"/>
        <end position="71"/>
    </location>
</feature>
<organism evidence="4 5">
    <name type="scientific">Paenibacillus lautus</name>
    <name type="common">Bacillus lautus</name>
    <dbReference type="NCBI Taxonomy" id="1401"/>
    <lineage>
        <taxon>Bacteria</taxon>
        <taxon>Bacillati</taxon>
        <taxon>Bacillota</taxon>
        <taxon>Bacilli</taxon>
        <taxon>Bacillales</taxon>
        <taxon>Paenibacillaceae</taxon>
        <taxon>Paenibacillus</taxon>
    </lineage>
</organism>
<dbReference type="InterPro" id="IPR052704">
    <property type="entry name" value="ECF_Sigma-70_Domain"/>
</dbReference>
<dbReference type="Gene3D" id="1.10.1740.10">
    <property type="match status" value="1"/>
</dbReference>
<comment type="subunit">
    <text evidence="1">Interacts transiently with the RNA polymerase catalytic core formed by RpoA, RpoB, RpoC and RpoZ (2 alpha, 1 beta, 1 beta' and 1 omega subunit) to form the RNA polymerase holoenzyme that can initiate transcription.</text>
</comment>
<dbReference type="Proteomes" id="UP000266552">
    <property type="component" value="Chromosome"/>
</dbReference>
<reference evidence="4 5" key="1">
    <citation type="submission" date="2018-09" db="EMBL/GenBank/DDBJ databases">
        <title>Genome Sequence of Paenibacillus lautus Strain E7593-69, Azo Dye-Degrading Bacteria, Isolated from Commercial Tattoo Inks.</title>
        <authorList>
            <person name="Nho S.W."/>
            <person name="Kim S.-J."/>
            <person name="Kweon O."/>
            <person name="Cerniglia C.E."/>
        </authorList>
    </citation>
    <scope>NUCLEOTIDE SEQUENCE [LARGE SCALE GENOMIC DNA]</scope>
    <source>
        <strain evidence="4 5">E7593-69</strain>
    </source>
</reference>
<dbReference type="InterPro" id="IPR013249">
    <property type="entry name" value="RNA_pol_sigma70_r4_t2"/>
</dbReference>
<dbReference type="PANTHER" id="PTHR30173">
    <property type="entry name" value="SIGMA 19 FACTOR"/>
    <property type="match status" value="1"/>
</dbReference>
<dbReference type="Gene3D" id="1.10.10.10">
    <property type="entry name" value="Winged helix-like DNA-binding domain superfamily/Winged helix DNA-binding domain"/>
    <property type="match status" value="1"/>
</dbReference>
<dbReference type="SUPFAM" id="SSF54427">
    <property type="entry name" value="NTF2-like"/>
    <property type="match status" value="1"/>
</dbReference>
<dbReference type="SUPFAM" id="SSF88946">
    <property type="entry name" value="Sigma2 domain of RNA polymerase sigma factors"/>
    <property type="match status" value="1"/>
</dbReference>
<dbReference type="Pfam" id="PF04542">
    <property type="entry name" value="Sigma70_r2"/>
    <property type="match status" value="1"/>
</dbReference>
<dbReference type="EMBL" id="CP032412">
    <property type="protein sequence ID" value="AYB46849.1"/>
    <property type="molecule type" value="Genomic_DNA"/>
</dbReference>
<dbReference type="GO" id="GO:0006352">
    <property type="term" value="P:DNA-templated transcription initiation"/>
    <property type="evidence" value="ECO:0007669"/>
    <property type="project" value="InterPro"/>
</dbReference>
<keyword evidence="5" id="KW-1185">Reference proteome</keyword>
<dbReference type="GO" id="GO:0016987">
    <property type="term" value="F:sigma factor activity"/>
    <property type="evidence" value="ECO:0007669"/>
    <property type="project" value="InterPro"/>
</dbReference>
<dbReference type="AlphaFoldDB" id="A0A385TSS1"/>
<evidence type="ECO:0000313" key="5">
    <source>
        <dbReference type="Proteomes" id="UP000266552"/>
    </source>
</evidence>
<evidence type="ECO:0000313" key="4">
    <source>
        <dbReference type="EMBL" id="AYB46849.1"/>
    </source>
</evidence>
<dbReference type="InterPro" id="IPR014284">
    <property type="entry name" value="RNA_pol_sigma-70_dom"/>
</dbReference>
<dbReference type="KEGG" id="plw:D5F53_27605"/>
<proteinExistence type="predicted"/>
<dbReference type="InterPro" id="IPR007627">
    <property type="entry name" value="RNA_pol_sigma70_r2"/>
</dbReference>
<feature type="domain" description="RNA polymerase sigma factor 70 region 4 type 2" evidence="3">
    <location>
        <begin position="108"/>
        <end position="157"/>
    </location>
</feature>
<evidence type="ECO:0000259" key="2">
    <source>
        <dbReference type="Pfam" id="PF04542"/>
    </source>
</evidence>